<comment type="caution">
    <text evidence="7">The sequence shown here is derived from an EMBL/GenBank/DDBJ whole genome shotgun (WGS) entry which is preliminary data.</text>
</comment>
<evidence type="ECO:0000256" key="3">
    <source>
        <dbReference type="ARBA" id="ARBA00022982"/>
    </source>
</evidence>
<dbReference type="InterPro" id="IPR018527">
    <property type="entry name" value="Rubredoxin_Fe_BS"/>
</dbReference>
<evidence type="ECO:0000256" key="5">
    <source>
        <dbReference type="ARBA" id="ARBA00023004"/>
    </source>
</evidence>
<dbReference type="Gene3D" id="2.20.28.10">
    <property type="match status" value="1"/>
</dbReference>
<keyword evidence="3" id="KW-0249">Electron transport</keyword>
<dbReference type="InterPro" id="IPR024934">
    <property type="entry name" value="Rubredoxin-like_dom"/>
</dbReference>
<dbReference type="PRINTS" id="PR00163">
    <property type="entry name" value="RUBREDOXIN"/>
</dbReference>
<dbReference type="Pfam" id="PF01613">
    <property type="entry name" value="Flavin_Reduct"/>
    <property type="match status" value="1"/>
</dbReference>
<keyword evidence="1" id="KW-0813">Transport</keyword>
<dbReference type="SUPFAM" id="SSF57802">
    <property type="entry name" value="Rubredoxin-like"/>
    <property type="match status" value="1"/>
</dbReference>
<keyword evidence="5" id="KW-0408">Iron</keyword>
<dbReference type="SMART" id="SM00903">
    <property type="entry name" value="Flavin_Reduct"/>
    <property type="match status" value="1"/>
</dbReference>
<gene>
    <name evidence="7" type="ORF">AT15_05670</name>
</gene>
<dbReference type="Gene3D" id="2.30.110.10">
    <property type="entry name" value="Electron Transport, Fmn-binding Protein, Chain A"/>
    <property type="match status" value="1"/>
</dbReference>
<dbReference type="GO" id="GO:0010181">
    <property type="term" value="F:FMN binding"/>
    <property type="evidence" value="ECO:0007669"/>
    <property type="project" value="InterPro"/>
</dbReference>
<keyword evidence="8" id="KW-1185">Reference proteome</keyword>
<dbReference type="InterPro" id="IPR024935">
    <property type="entry name" value="Rubredoxin_dom"/>
</dbReference>
<dbReference type="GO" id="GO:0042602">
    <property type="term" value="F:riboflavin reductase (NADPH) activity"/>
    <property type="evidence" value="ECO:0007669"/>
    <property type="project" value="TreeGrafter"/>
</dbReference>
<dbReference type="FunFam" id="2.20.28.10:FF:000001">
    <property type="entry name" value="Rubredoxin"/>
    <property type="match status" value="1"/>
</dbReference>
<reference evidence="7 8" key="1">
    <citation type="submission" date="2014-02" db="EMBL/GenBank/DDBJ databases">
        <title>Kosmotoga genome sequencing.</title>
        <authorList>
            <person name="Pollo S.M."/>
            <person name="Charchuk R."/>
            <person name="Nesbo C.L."/>
        </authorList>
    </citation>
    <scope>NUCLEOTIDE SEQUENCE [LARGE SCALE GENOMIC DNA]</scope>
    <source>
        <strain evidence="7 8">S304</strain>
    </source>
</reference>
<evidence type="ECO:0000256" key="1">
    <source>
        <dbReference type="ARBA" id="ARBA00022448"/>
    </source>
</evidence>
<evidence type="ECO:0000256" key="4">
    <source>
        <dbReference type="ARBA" id="ARBA00023002"/>
    </source>
</evidence>
<dbReference type="EMBL" id="JFHK01000003">
    <property type="protein sequence ID" value="OAA31561.1"/>
    <property type="molecule type" value="Genomic_DNA"/>
</dbReference>
<dbReference type="NCBIfam" id="NF045768">
    <property type="entry name" value="RubredRD"/>
    <property type="match status" value="1"/>
</dbReference>
<dbReference type="Proteomes" id="UP000077339">
    <property type="component" value="Unassembled WGS sequence"/>
</dbReference>
<dbReference type="RefSeq" id="WP_068345860.1">
    <property type="nucleotide sequence ID" value="NZ_JFHK01000003.1"/>
</dbReference>
<dbReference type="PANTHER" id="PTHR30466">
    <property type="entry name" value="FLAVIN REDUCTASE"/>
    <property type="match status" value="1"/>
</dbReference>
<evidence type="ECO:0000313" key="7">
    <source>
        <dbReference type="EMBL" id="OAA31561.1"/>
    </source>
</evidence>
<keyword evidence="4" id="KW-0560">Oxidoreductase</keyword>
<dbReference type="PROSITE" id="PS50903">
    <property type="entry name" value="RUBREDOXIN_LIKE"/>
    <property type="match status" value="1"/>
</dbReference>
<feature type="domain" description="Rubredoxin-like" evidence="6">
    <location>
        <begin position="176"/>
        <end position="227"/>
    </location>
</feature>
<dbReference type="AlphaFoldDB" id="A0A182C816"/>
<protein>
    <submittedName>
        <fullName evidence="7">High molecular weight rubredoxin</fullName>
    </submittedName>
</protein>
<dbReference type="InterPro" id="IPR050268">
    <property type="entry name" value="NADH-dep_flavin_reductase"/>
</dbReference>
<dbReference type="InterPro" id="IPR002563">
    <property type="entry name" value="Flavin_Rdtase-like_dom"/>
</dbReference>
<evidence type="ECO:0000259" key="6">
    <source>
        <dbReference type="PROSITE" id="PS50903"/>
    </source>
</evidence>
<proteinExistence type="predicted"/>
<sequence>MDLEALFKVTYGLYVITSKMGEKKNGQIANVVFQVLAEPPTVAICVNKQNLTHDLIRESKVFGISVLSQDTPLKLIGHFGFKSGRDIDKFKDISHKTGITGVPLLEDYCVANFEAEVVNSMDVGTHVVIIGKFVEAEIVSEKAPMTYAYYHEIKGGKSPKTAPTYVKEKRKESSDEKKYRCTVCGYIYDPNNGDPESGIAPGTSFTELPESWVCPVCGVGKDKFEELT</sequence>
<dbReference type="PROSITE" id="PS00202">
    <property type="entry name" value="RUBREDOXIN"/>
    <property type="match status" value="1"/>
</dbReference>
<dbReference type="CDD" id="cd00730">
    <property type="entry name" value="rubredoxin"/>
    <property type="match status" value="1"/>
</dbReference>
<accession>A0A182C816</accession>
<keyword evidence="2" id="KW-0479">Metal-binding</keyword>
<name>A0A182C816_9BACT</name>
<evidence type="ECO:0000313" key="8">
    <source>
        <dbReference type="Proteomes" id="UP000077339"/>
    </source>
</evidence>
<dbReference type="GO" id="GO:0005506">
    <property type="term" value="F:iron ion binding"/>
    <property type="evidence" value="ECO:0007669"/>
    <property type="project" value="InterPro"/>
</dbReference>
<dbReference type="PATRIC" id="fig|1453497.3.peg.1129"/>
<dbReference type="InterPro" id="IPR012349">
    <property type="entry name" value="Split_barrel_FMN-bd"/>
</dbReference>
<evidence type="ECO:0000256" key="2">
    <source>
        <dbReference type="ARBA" id="ARBA00022723"/>
    </source>
</evidence>
<dbReference type="PANTHER" id="PTHR30466:SF1">
    <property type="entry name" value="FMN REDUCTASE (NADH) RUTF"/>
    <property type="match status" value="1"/>
</dbReference>
<dbReference type="SUPFAM" id="SSF50475">
    <property type="entry name" value="FMN-binding split barrel"/>
    <property type="match status" value="1"/>
</dbReference>
<organism evidence="7 8">
    <name type="scientific">Kosmotoga arenicorallina S304</name>
    <dbReference type="NCBI Taxonomy" id="1453497"/>
    <lineage>
        <taxon>Bacteria</taxon>
        <taxon>Thermotogati</taxon>
        <taxon>Thermotogota</taxon>
        <taxon>Thermotogae</taxon>
        <taxon>Kosmotogales</taxon>
        <taxon>Kosmotogaceae</taxon>
        <taxon>Kosmotoga</taxon>
    </lineage>
</organism>
<dbReference type="STRING" id="1453497.AT15_05670"/>
<dbReference type="OrthoDB" id="9794638at2"/>
<dbReference type="Pfam" id="PF00301">
    <property type="entry name" value="Rubredoxin"/>
    <property type="match status" value="1"/>
</dbReference>